<keyword evidence="1" id="KW-0732">Signal</keyword>
<feature type="signal peptide" evidence="1">
    <location>
        <begin position="1"/>
        <end position="23"/>
    </location>
</feature>
<comment type="caution">
    <text evidence="3">The sequence shown here is derived from an EMBL/GenBank/DDBJ whole genome shotgun (WGS) entry which is preliminary data.</text>
</comment>
<accession>A0A940IFI7</accession>
<reference evidence="3" key="2">
    <citation type="journal article" date="2021" name="PeerJ">
        <title>Extensive microbial diversity within the chicken gut microbiome revealed by metagenomics and culture.</title>
        <authorList>
            <person name="Gilroy R."/>
            <person name="Ravi A."/>
            <person name="Getino M."/>
            <person name="Pursley I."/>
            <person name="Horton D.L."/>
            <person name="Alikhan N.F."/>
            <person name="Baker D."/>
            <person name="Gharbi K."/>
            <person name="Hall N."/>
            <person name="Watson M."/>
            <person name="Adriaenssens E.M."/>
            <person name="Foster-Nyarko E."/>
            <person name="Jarju S."/>
            <person name="Secka A."/>
            <person name="Antonio M."/>
            <person name="Oren A."/>
            <person name="Chaudhuri R.R."/>
            <person name="La Ragione R."/>
            <person name="Hildebrand F."/>
            <person name="Pallen M.J."/>
        </authorList>
    </citation>
    <scope>NUCLEOTIDE SEQUENCE</scope>
    <source>
        <strain evidence="3">3924</strain>
    </source>
</reference>
<dbReference type="SUPFAM" id="SSF49265">
    <property type="entry name" value="Fibronectin type III"/>
    <property type="match status" value="1"/>
</dbReference>
<evidence type="ECO:0000256" key="1">
    <source>
        <dbReference type="SAM" id="SignalP"/>
    </source>
</evidence>
<dbReference type="AlphaFoldDB" id="A0A940IFI7"/>
<dbReference type="PROSITE" id="PS50853">
    <property type="entry name" value="FN3"/>
    <property type="match status" value="1"/>
</dbReference>
<organism evidence="3 4">
    <name type="scientific">Candidatus Aphodosoma intestinipullorum</name>
    <dbReference type="NCBI Taxonomy" id="2840674"/>
    <lineage>
        <taxon>Bacteria</taxon>
        <taxon>Pseudomonadati</taxon>
        <taxon>Bacteroidota</taxon>
        <taxon>Bacteroidia</taxon>
        <taxon>Bacteroidales</taxon>
        <taxon>Candidatus Aphodosoma</taxon>
    </lineage>
</organism>
<evidence type="ECO:0000313" key="3">
    <source>
        <dbReference type="EMBL" id="MBO8440714.1"/>
    </source>
</evidence>
<feature type="chain" id="PRO_5037257849" evidence="1">
    <location>
        <begin position="24"/>
        <end position="1072"/>
    </location>
</feature>
<evidence type="ECO:0000259" key="2">
    <source>
        <dbReference type="PROSITE" id="PS50853"/>
    </source>
</evidence>
<sequence length="1072" mass="118075">MREKLLWSITVLLLGLLPLETAAQDTPLPYYCTFESNADTVGWRFVRLGGVSPSEWYWGSAIGRGSARCLYVSKNGGTTASYSESTGYNIVVYRKFTLQPGMKYDISFDCRVGGEKAVDGRVNDGMVVVWMPASEGEPTSGYGGSQFPVYAQKNVVRSVDGRTEYANNGWMNVLCTVDAFESEYYLAFVWKANGSVVKGMGACIDNVQLAPQRKGECAERPWNLKAQSNEDKSGFIFTWDGNADEYELQYYRTDVNGTTPIFTDGNITGKTYSVSLANAPEGVYSVLVRSICGSDTSVWSELSNVFLYDANAHCVDYINLESDDVICASGVFAEPGRTVGVVDHGYESKESIHTFHFIQDEYDIRTNYQLKTVPEGYVASVRISNWKENPAGSASVTYRYHVTDESDVLKVQYAAVLQYATHHPPEDQTRIIVEIFDAATDTLLSQCTRSDFNAKDVSDDEIRGWHEFAVEDQPSGLLENATPIMWCDWSVIGINLEPYIGMDLKIRYTLKACGADFHFAYAYFTLDCDNGEIDGISCGEHPEVFRVPEGFLYRWYELKNPDVTVGTADTLAIAPDDTAAYAVDCIFPENDSCYFTLKASALPRVPIAGMDYTVERRGCENIVKFRASSSIIGLWDTDGDGNTDTIQTGEPCLYHLWKFDGYGVATDLEPIVTLPARGDTFDVYLTSAIDKEMACIDSKVFRIEVPSIVPDTTYVSYGICDGSKVTHDGVDYDEPGRYELLYQTSYGCDSIVVLGISMMVADTLPDADTVCSDELPVLFHGEELMETGHYEHVVKSRSGCDSVVYTMDLLVNANLAVALASDAVGACADAGEYSVPYNVMEGVPTDFSLIFSDAAKAEGFADVVRLPLDAAESTLTFSLPDSVLPGRYRAELVFYNSDCGDVQLPLTVDIFYPSDVIVQRWNDVLGLRNRDYNGGYDFSAYQWYKDGSPLDGATSPILYAPGGLDSTAEYTMLLTRLSDGVTQFTCPVRPQLYADADIEIYPTVIFSGQNVAVSSAAPALASLYSVDGTLLMTRELLPGMNFLPLAVPDGVYLIVVRFADGTVVTEKIIVRQ</sequence>
<evidence type="ECO:0000313" key="4">
    <source>
        <dbReference type="Proteomes" id="UP000712007"/>
    </source>
</evidence>
<dbReference type="InterPro" id="IPR003961">
    <property type="entry name" value="FN3_dom"/>
</dbReference>
<dbReference type="InterPro" id="IPR036116">
    <property type="entry name" value="FN3_sf"/>
</dbReference>
<gene>
    <name evidence="3" type="ORF">IAC51_08720</name>
</gene>
<proteinExistence type="predicted"/>
<protein>
    <submittedName>
        <fullName evidence="3">T9SS type A sorting domain-containing protein</fullName>
    </submittedName>
</protein>
<name>A0A940IFI7_9BACT</name>
<dbReference type="EMBL" id="JADIMV010000147">
    <property type="protein sequence ID" value="MBO8440714.1"/>
    <property type="molecule type" value="Genomic_DNA"/>
</dbReference>
<feature type="domain" description="Fibronectin type-III" evidence="2">
    <location>
        <begin position="220"/>
        <end position="310"/>
    </location>
</feature>
<reference evidence="3" key="1">
    <citation type="submission" date="2020-10" db="EMBL/GenBank/DDBJ databases">
        <authorList>
            <person name="Gilroy R."/>
        </authorList>
    </citation>
    <scope>NUCLEOTIDE SEQUENCE</scope>
    <source>
        <strain evidence="3">3924</strain>
    </source>
</reference>
<dbReference type="Proteomes" id="UP000712007">
    <property type="component" value="Unassembled WGS sequence"/>
</dbReference>